<proteinExistence type="predicted"/>
<accession>A0A542Y8B1</accession>
<dbReference type="PANTHER" id="PTHR44688">
    <property type="entry name" value="DNA-BINDING TRANSCRIPTIONAL ACTIVATOR DEVR_DOSR"/>
    <property type="match status" value="1"/>
</dbReference>
<feature type="domain" description="HTH luxR-type" evidence="4">
    <location>
        <begin position="446"/>
        <end position="511"/>
    </location>
</feature>
<evidence type="ECO:0000313" key="6">
    <source>
        <dbReference type="Proteomes" id="UP000319094"/>
    </source>
</evidence>
<dbReference type="Pfam" id="PF00196">
    <property type="entry name" value="GerE"/>
    <property type="match status" value="1"/>
</dbReference>
<reference evidence="5 6" key="1">
    <citation type="submission" date="2019-06" db="EMBL/GenBank/DDBJ databases">
        <title>Sequencing the genomes of 1000 actinobacteria strains.</title>
        <authorList>
            <person name="Klenk H.-P."/>
        </authorList>
    </citation>
    <scope>NUCLEOTIDE SEQUENCE [LARGE SCALE GENOMIC DNA]</scope>
    <source>
        <strain evidence="5 6">DSM 8803</strain>
    </source>
</reference>
<gene>
    <name evidence="5" type="ORF">FB468_2387</name>
</gene>
<dbReference type="SMART" id="SM00421">
    <property type="entry name" value="HTH_LUXR"/>
    <property type="match status" value="1"/>
</dbReference>
<dbReference type="CDD" id="cd06170">
    <property type="entry name" value="LuxR_C_like"/>
    <property type="match status" value="1"/>
</dbReference>
<protein>
    <submittedName>
        <fullName evidence="5">Regulatory LuxR family protein</fullName>
    </submittedName>
</protein>
<evidence type="ECO:0000256" key="2">
    <source>
        <dbReference type="ARBA" id="ARBA00023125"/>
    </source>
</evidence>
<dbReference type="PROSITE" id="PS50043">
    <property type="entry name" value="HTH_LUXR_2"/>
    <property type="match status" value="1"/>
</dbReference>
<dbReference type="InterPro" id="IPR016032">
    <property type="entry name" value="Sig_transdc_resp-reg_C-effctor"/>
</dbReference>
<dbReference type="AlphaFoldDB" id="A0A542Y8B1"/>
<name>A0A542Y8B1_9MICO</name>
<dbReference type="PRINTS" id="PR00038">
    <property type="entry name" value="HTHLUXR"/>
</dbReference>
<keyword evidence="3" id="KW-0804">Transcription</keyword>
<comment type="caution">
    <text evidence="5">The sequence shown here is derived from an EMBL/GenBank/DDBJ whole genome shotgun (WGS) entry which is preliminary data.</text>
</comment>
<dbReference type="Gene3D" id="1.10.10.10">
    <property type="entry name" value="Winged helix-like DNA-binding domain superfamily/Winged helix DNA-binding domain"/>
    <property type="match status" value="1"/>
</dbReference>
<dbReference type="InterPro" id="IPR000792">
    <property type="entry name" value="Tscrpt_reg_LuxR_C"/>
</dbReference>
<dbReference type="InterPro" id="IPR036388">
    <property type="entry name" value="WH-like_DNA-bd_sf"/>
</dbReference>
<dbReference type="EMBL" id="VFON01000001">
    <property type="protein sequence ID" value="TQL44330.1"/>
    <property type="molecule type" value="Genomic_DNA"/>
</dbReference>
<keyword evidence="2" id="KW-0238">DNA-binding</keyword>
<dbReference type="GO" id="GO:0006355">
    <property type="term" value="P:regulation of DNA-templated transcription"/>
    <property type="evidence" value="ECO:0007669"/>
    <property type="project" value="InterPro"/>
</dbReference>
<dbReference type="Proteomes" id="UP000319094">
    <property type="component" value="Unassembled WGS sequence"/>
</dbReference>
<keyword evidence="6" id="KW-1185">Reference proteome</keyword>
<dbReference type="PANTHER" id="PTHR44688:SF16">
    <property type="entry name" value="DNA-BINDING TRANSCRIPTIONAL ACTIVATOR DEVR_DOSR"/>
    <property type="match status" value="1"/>
</dbReference>
<sequence length="513" mass="55731">MGRGCTCAGVSTDTARVVQRFLAAADNGDHRTVRALVEDHGLVLCFYVDPARLLRALDAAVAADPAHSDTAQVLQLFLSPPKTQRLRLAPVADGVGERASAALSAKAYLMYMLDLRLKGRPKEALQYSRGLREGAAIIHPLRDVCDGWPQFIAVQQGVTAMLAGDFTAALTSFQEAQMRATMPGLEFLHREALVRAALIHATFGDPGMAASLVGRAASIPRTASWAEASLDATVALVTVMIEEDPVVGIRMLAELDQSRIGEMWPFFIHAEYRVLEAAGAHSRVARRLEELAQLPFARTDGQGYSGSVLSLAEASRRIVTGALRQAKVPLARADQSVVLTRVMSALLEAQTGTAQKAIALAREIRQHTVHLRRMEIWRVSILSGAYLAQGDEARAVNALQEVGQLGRPIDEHEAAYFSAELRALGEQHVPGWPVLADVAATYMDRLPNQGELLTGRELEVLRLLARGLSRQEISDTLFVTLNTLKSQLRSVYRKLGASSREEALRSATSRGLI</sequence>
<dbReference type="SUPFAM" id="SSF46894">
    <property type="entry name" value="C-terminal effector domain of the bipartite response regulators"/>
    <property type="match status" value="1"/>
</dbReference>
<dbReference type="GO" id="GO:0003677">
    <property type="term" value="F:DNA binding"/>
    <property type="evidence" value="ECO:0007669"/>
    <property type="project" value="UniProtKB-KW"/>
</dbReference>
<keyword evidence="1" id="KW-0805">Transcription regulation</keyword>
<evidence type="ECO:0000259" key="4">
    <source>
        <dbReference type="PROSITE" id="PS50043"/>
    </source>
</evidence>
<organism evidence="5 6">
    <name type="scientific">Leucobacter komagatae</name>
    <dbReference type="NCBI Taxonomy" id="55969"/>
    <lineage>
        <taxon>Bacteria</taxon>
        <taxon>Bacillati</taxon>
        <taxon>Actinomycetota</taxon>
        <taxon>Actinomycetes</taxon>
        <taxon>Micrococcales</taxon>
        <taxon>Microbacteriaceae</taxon>
        <taxon>Leucobacter</taxon>
    </lineage>
</organism>
<evidence type="ECO:0000256" key="1">
    <source>
        <dbReference type="ARBA" id="ARBA00023015"/>
    </source>
</evidence>
<evidence type="ECO:0000256" key="3">
    <source>
        <dbReference type="ARBA" id="ARBA00023163"/>
    </source>
</evidence>
<evidence type="ECO:0000313" key="5">
    <source>
        <dbReference type="EMBL" id="TQL44330.1"/>
    </source>
</evidence>